<evidence type="ECO:0000313" key="1">
    <source>
        <dbReference type="EMBL" id="GFY33511.1"/>
    </source>
</evidence>
<gene>
    <name evidence="1" type="ORF">TNCV_4538391</name>
</gene>
<reference evidence="1" key="1">
    <citation type="submission" date="2020-08" db="EMBL/GenBank/DDBJ databases">
        <title>Multicomponent nature underlies the extraordinary mechanical properties of spider dragline silk.</title>
        <authorList>
            <person name="Kono N."/>
            <person name="Nakamura H."/>
            <person name="Mori M."/>
            <person name="Yoshida Y."/>
            <person name="Ohtoshi R."/>
            <person name="Malay A.D."/>
            <person name="Moran D.A.P."/>
            <person name="Tomita M."/>
            <person name="Numata K."/>
            <person name="Arakawa K."/>
        </authorList>
    </citation>
    <scope>NUCLEOTIDE SEQUENCE</scope>
</reference>
<evidence type="ECO:0000313" key="2">
    <source>
        <dbReference type="Proteomes" id="UP000887159"/>
    </source>
</evidence>
<keyword evidence="2" id="KW-1185">Reference proteome</keyword>
<proteinExistence type="predicted"/>
<name>A0A8X7BIY8_TRICX</name>
<accession>A0A8X7BIY8</accession>
<protein>
    <submittedName>
        <fullName evidence="1">Uncharacterized protein</fullName>
    </submittedName>
</protein>
<dbReference type="EMBL" id="BMAU01021412">
    <property type="protein sequence ID" value="GFY33511.1"/>
    <property type="molecule type" value="Genomic_DNA"/>
</dbReference>
<sequence length="95" mass="10741">MAQNTVIRYAGIAIPSCSQVVIVPTWYCDTLIEIERCDLEKAAWVSQMWRSVVGGQCETTLGNDNAKPYCNSWLGRLHHSPVLISHQVTFICFRL</sequence>
<dbReference type="Proteomes" id="UP000887159">
    <property type="component" value="Unassembled WGS sequence"/>
</dbReference>
<dbReference type="AlphaFoldDB" id="A0A8X7BIY8"/>
<organism evidence="1 2">
    <name type="scientific">Trichonephila clavipes</name>
    <name type="common">Golden silk orbweaver</name>
    <name type="synonym">Nephila clavipes</name>
    <dbReference type="NCBI Taxonomy" id="2585209"/>
    <lineage>
        <taxon>Eukaryota</taxon>
        <taxon>Metazoa</taxon>
        <taxon>Ecdysozoa</taxon>
        <taxon>Arthropoda</taxon>
        <taxon>Chelicerata</taxon>
        <taxon>Arachnida</taxon>
        <taxon>Araneae</taxon>
        <taxon>Araneomorphae</taxon>
        <taxon>Entelegynae</taxon>
        <taxon>Araneoidea</taxon>
        <taxon>Nephilidae</taxon>
        <taxon>Trichonephila</taxon>
    </lineage>
</organism>
<comment type="caution">
    <text evidence="1">The sequence shown here is derived from an EMBL/GenBank/DDBJ whole genome shotgun (WGS) entry which is preliminary data.</text>
</comment>